<dbReference type="Gene3D" id="3.90.920.10">
    <property type="entry name" value="DNA primase, PRIM domain"/>
    <property type="match status" value="1"/>
</dbReference>
<dbReference type="EMBL" id="CP069127">
    <property type="protein sequence ID" value="QRG65585.1"/>
    <property type="molecule type" value="Genomic_DNA"/>
</dbReference>
<evidence type="ECO:0000313" key="3">
    <source>
        <dbReference type="Proteomes" id="UP000596248"/>
    </source>
</evidence>
<dbReference type="PANTHER" id="PTHR42705">
    <property type="entry name" value="BIFUNCTIONAL NON-HOMOLOGOUS END JOINING PROTEIN LIGD"/>
    <property type="match status" value="1"/>
</dbReference>
<dbReference type="Pfam" id="PF21686">
    <property type="entry name" value="LigD_Prim-Pol"/>
    <property type="match status" value="1"/>
</dbReference>
<evidence type="ECO:0000313" key="2">
    <source>
        <dbReference type="EMBL" id="QRG65585.1"/>
    </source>
</evidence>
<dbReference type="GO" id="GO:0003910">
    <property type="term" value="F:DNA ligase (ATP) activity"/>
    <property type="evidence" value="ECO:0007669"/>
    <property type="project" value="UniProtKB-EC"/>
</dbReference>
<dbReference type="RefSeq" id="WP_203255094.1">
    <property type="nucleotide sequence ID" value="NZ_CP069127.1"/>
</dbReference>
<dbReference type="PANTHER" id="PTHR42705:SF2">
    <property type="entry name" value="BIFUNCTIONAL NON-HOMOLOGOUS END JOINING PROTEIN LIGD"/>
    <property type="match status" value="1"/>
</dbReference>
<name>A0ABX7FIZ5_BRECH</name>
<reference evidence="2 3" key="1">
    <citation type="submission" date="2021-01" db="EMBL/GenBank/DDBJ databases">
        <title>Identification of strong promoters based on the transcriptome of Brevibacillus choshinensis.</title>
        <authorList>
            <person name="Yao D."/>
            <person name="Zhang K."/>
            <person name="Wu J."/>
        </authorList>
    </citation>
    <scope>NUCLEOTIDE SEQUENCE [LARGE SCALE GENOMIC DNA]</scope>
    <source>
        <strain evidence="2 3">HPD31-SP3</strain>
    </source>
</reference>
<dbReference type="InterPro" id="IPR052171">
    <property type="entry name" value="NHEJ_LigD"/>
</dbReference>
<dbReference type="EC" id="6.5.1.1" evidence="2"/>
<accession>A0ABX7FIZ5</accession>
<proteinExistence type="predicted"/>
<evidence type="ECO:0000259" key="1">
    <source>
        <dbReference type="Pfam" id="PF21686"/>
    </source>
</evidence>
<dbReference type="NCBIfam" id="TIGR02778">
    <property type="entry name" value="ligD_pol"/>
    <property type="match status" value="1"/>
</dbReference>
<keyword evidence="3" id="KW-1185">Reference proteome</keyword>
<feature type="domain" description="DNA ligase D polymerase" evidence="1">
    <location>
        <begin position="33"/>
        <end position="278"/>
    </location>
</feature>
<sequence>MPTAAKEYELTLDGHTMMITNPYKPLWPEANVTKLDYIRYLLLVSSPLLAYAKNRLLTVIRYPHGIHDKHFYQKNAPEYSPPWLMTSVWENTRYVLCNDQATLIWMANQAALEWHVSFHHAQDEMPTELVFDLDPSTDDFSVVIEAALLLKELLDELQLPSIVKTSGASGLQIYIPIELRYSFEQTREVGQFIASYLVSKHPKLVTIERLIKNRGTKLYIDYLQHWRGKTLPAPYSTRAKMHATVSTPLHWREVPHIHPTDFTVHNVPDRLKKEGDLFAAVSFPSQRASLDAILSILHQR</sequence>
<gene>
    <name evidence="2" type="primary">ligD</name>
    <name evidence="2" type="ORF">JNE38_18455</name>
</gene>
<dbReference type="Proteomes" id="UP000596248">
    <property type="component" value="Chromosome"/>
</dbReference>
<protein>
    <submittedName>
        <fullName evidence="2">Non-homologous end-joining DNA ligase</fullName>
        <ecNumber evidence="2">6.5.1.1</ecNumber>
    </submittedName>
</protein>
<organism evidence="2 3">
    <name type="scientific">Brevibacillus choshinensis</name>
    <dbReference type="NCBI Taxonomy" id="54911"/>
    <lineage>
        <taxon>Bacteria</taxon>
        <taxon>Bacillati</taxon>
        <taxon>Bacillota</taxon>
        <taxon>Bacilli</taxon>
        <taxon>Bacillales</taxon>
        <taxon>Paenibacillaceae</taxon>
        <taxon>Brevibacillus</taxon>
    </lineage>
</organism>
<keyword evidence="2" id="KW-0436">Ligase</keyword>
<dbReference type="InterPro" id="IPR014145">
    <property type="entry name" value="LigD_pol_dom"/>
</dbReference>